<feature type="transmembrane region" description="Helical" evidence="1">
    <location>
        <begin position="30"/>
        <end position="49"/>
    </location>
</feature>
<keyword evidence="3" id="KW-1185">Reference proteome</keyword>
<comment type="caution">
    <text evidence="2">The sequence shown here is derived from an EMBL/GenBank/DDBJ whole genome shotgun (WGS) entry which is preliminary data.</text>
</comment>
<keyword evidence="1" id="KW-0812">Transmembrane</keyword>
<dbReference type="Proteomes" id="UP001295423">
    <property type="component" value="Unassembled WGS sequence"/>
</dbReference>
<gene>
    <name evidence="2" type="ORF">CYCCA115_LOCUS7853</name>
</gene>
<proteinExistence type="predicted"/>
<evidence type="ECO:0000313" key="3">
    <source>
        <dbReference type="Proteomes" id="UP001295423"/>
    </source>
</evidence>
<dbReference type="PANTHER" id="PTHR34286:SF1">
    <property type="entry name" value="TRANSMEMBRANE PROTEIN"/>
    <property type="match status" value="1"/>
</dbReference>
<reference evidence="2" key="1">
    <citation type="submission" date="2023-08" db="EMBL/GenBank/DDBJ databases">
        <authorList>
            <person name="Audoor S."/>
            <person name="Bilcke G."/>
        </authorList>
    </citation>
    <scope>NUCLEOTIDE SEQUENCE</scope>
</reference>
<dbReference type="PANTHER" id="PTHR34286">
    <property type="entry name" value="TRANSMEMBRANE PROTEIN"/>
    <property type="match status" value="1"/>
</dbReference>
<evidence type="ECO:0000313" key="2">
    <source>
        <dbReference type="EMBL" id="CAJ1942250.1"/>
    </source>
</evidence>
<keyword evidence="1" id="KW-1133">Transmembrane helix</keyword>
<sequence length="79" mass="8960">MGAGGWFYVPKVWTPYGGWWSNPTHWKRNTGIAGVGIVCVATMLFSVSAERERRPVAPFRQIPSQSWCKHAKTDDPRLK</sequence>
<dbReference type="EMBL" id="CAKOGP040001112">
    <property type="protein sequence ID" value="CAJ1942250.1"/>
    <property type="molecule type" value="Genomic_DNA"/>
</dbReference>
<organism evidence="2 3">
    <name type="scientific">Cylindrotheca closterium</name>
    <dbReference type="NCBI Taxonomy" id="2856"/>
    <lineage>
        <taxon>Eukaryota</taxon>
        <taxon>Sar</taxon>
        <taxon>Stramenopiles</taxon>
        <taxon>Ochrophyta</taxon>
        <taxon>Bacillariophyta</taxon>
        <taxon>Bacillariophyceae</taxon>
        <taxon>Bacillariophycidae</taxon>
        <taxon>Bacillariales</taxon>
        <taxon>Bacillariaceae</taxon>
        <taxon>Cylindrotheca</taxon>
    </lineage>
</organism>
<accession>A0AAD2FLP7</accession>
<protein>
    <submittedName>
        <fullName evidence="2">Uncharacterized protein</fullName>
    </submittedName>
</protein>
<keyword evidence="1" id="KW-0472">Membrane</keyword>
<name>A0AAD2FLP7_9STRA</name>
<dbReference type="AlphaFoldDB" id="A0AAD2FLP7"/>
<evidence type="ECO:0000256" key="1">
    <source>
        <dbReference type="SAM" id="Phobius"/>
    </source>
</evidence>